<reference evidence="1" key="1">
    <citation type="journal article" date="2016" name="Nat. Genet.">
        <title>A high-quality carrot genome assembly provides new insights into carotenoid accumulation and asterid genome evolution.</title>
        <authorList>
            <person name="Iorizzo M."/>
            <person name="Ellison S."/>
            <person name="Senalik D."/>
            <person name="Zeng P."/>
            <person name="Satapoomin P."/>
            <person name="Huang J."/>
            <person name="Bowman M."/>
            <person name="Iovene M."/>
            <person name="Sanseverino W."/>
            <person name="Cavagnaro P."/>
            <person name="Yildiz M."/>
            <person name="Macko-Podgorni A."/>
            <person name="Moranska E."/>
            <person name="Grzebelus E."/>
            <person name="Grzebelus D."/>
            <person name="Ashrafi H."/>
            <person name="Zheng Z."/>
            <person name="Cheng S."/>
            <person name="Spooner D."/>
            <person name="Van Deynze A."/>
            <person name="Simon P."/>
        </authorList>
    </citation>
    <scope>NUCLEOTIDE SEQUENCE</scope>
    <source>
        <tissue evidence="1">Leaf</tissue>
    </source>
</reference>
<evidence type="ECO:0000313" key="2">
    <source>
        <dbReference type="Proteomes" id="UP000077755"/>
    </source>
</evidence>
<protein>
    <submittedName>
        <fullName evidence="1">Uncharacterized protein</fullName>
    </submittedName>
</protein>
<accession>A0AAF0X405</accession>
<proteinExistence type="predicted"/>
<evidence type="ECO:0000313" key="1">
    <source>
        <dbReference type="EMBL" id="WOH01020.1"/>
    </source>
</evidence>
<dbReference type="EMBL" id="CP093347">
    <property type="protein sequence ID" value="WOH01020.1"/>
    <property type="molecule type" value="Genomic_DNA"/>
</dbReference>
<dbReference type="Proteomes" id="UP000077755">
    <property type="component" value="Chromosome 5"/>
</dbReference>
<reference evidence="1" key="2">
    <citation type="submission" date="2022-03" db="EMBL/GenBank/DDBJ databases">
        <title>Draft title - Genomic analysis of global carrot germplasm unveils the trajectory of domestication and the origin of high carotenoid orange carrot.</title>
        <authorList>
            <person name="Iorizzo M."/>
            <person name="Ellison S."/>
            <person name="Senalik D."/>
            <person name="Macko-Podgorni A."/>
            <person name="Grzebelus D."/>
            <person name="Bostan H."/>
            <person name="Rolling W."/>
            <person name="Curaba J."/>
            <person name="Simon P."/>
        </authorList>
    </citation>
    <scope>NUCLEOTIDE SEQUENCE</scope>
    <source>
        <tissue evidence="1">Leaf</tissue>
    </source>
</reference>
<organism evidence="1 2">
    <name type="scientific">Daucus carota subsp. sativus</name>
    <name type="common">Carrot</name>
    <dbReference type="NCBI Taxonomy" id="79200"/>
    <lineage>
        <taxon>Eukaryota</taxon>
        <taxon>Viridiplantae</taxon>
        <taxon>Streptophyta</taxon>
        <taxon>Embryophyta</taxon>
        <taxon>Tracheophyta</taxon>
        <taxon>Spermatophyta</taxon>
        <taxon>Magnoliopsida</taxon>
        <taxon>eudicotyledons</taxon>
        <taxon>Gunneridae</taxon>
        <taxon>Pentapetalae</taxon>
        <taxon>asterids</taxon>
        <taxon>campanulids</taxon>
        <taxon>Apiales</taxon>
        <taxon>Apiaceae</taxon>
        <taxon>Apioideae</taxon>
        <taxon>Scandiceae</taxon>
        <taxon>Daucinae</taxon>
        <taxon>Daucus</taxon>
        <taxon>Daucus sect. Daucus</taxon>
    </lineage>
</organism>
<dbReference type="AlphaFoldDB" id="A0AAF0X405"/>
<name>A0AAF0X405_DAUCS</name>
<keyword evidence="2" id="KW-1185">Reference proteome</keyword>
<gene>
    <name evidence="1" type="ORF">DCAR_0520398</name>
</gene>
<sequence length="98" mass="11781">MKKIKWPVYKDCDDPQWEVGMTFKDHHECREAITKHSYKEGRMVRFLLRAKRKAMKIIHGSDAEQYSKLWDYRTELIARNPNSTIELEFEEGMTVFLV</sequence>